<organism evidence="1">
    <name type="scientific">uncultured Thermomicrobiales bacterium</name>
    <dbReference type="NCBI Taxonomy" id="1645740"/>
    <lineage>
        <taxon>Bacteria</taxon>
        <taxon>Pseudomonadati</taxon>
        <taxon>Thermomicrobiota</taxon>
        <taxon>Thermomicrobia</taxon>
        <taxon>Thermomicrobiales</taxon>
        <taxon>environmental samples</taxon>
    </lineage>
</organism>
<protein>
    <submittedName>
        <fullName evidence="1">Uncharacterized protein</fullName>
    </submittedName>
</protein>
<dbReference type="AlphaFoldDB" id="A0A6J4UDV7"/>
<name>A0A6J4UDV7_9BACT</name>
<accession>A0A6J4UDV7</accession>
<proteinExistence type="predicted"/>
<dbReference type="EMBL" id="CADCWG010000090">
    <property type="protein sequence ID" value="CAA9547785.1"/>
    <property type="molecule type" value="Genomic_DNA"/>
</dbReference>
<gene>
    <name evidence="1" type="ORF">AVDCRST_MAG49-1504</name>
</gene>
<sequence length="66" mass="7004">MRRPEDVPIAPTGRAVIAVPSVEVESSRGDHVVEYCGPGTVCGQGVNRRVRRNAIAGVGATEFRSL</sequence>
<evidence type="ECO:0000313" key="1">
    <source>
        <dbReference type="EMBL" id="CAA9547785.1"/>
    </source>
</evidence>
<reference evidence="1" key="1">
    <citation type="submission" date="2020-02" db="EMBL/GenBank/DDBJ databases">
        <authorList>
            <person name="Meier V. D."/>
        </authorList>
    </citation>
    <scope>NUCLEOTIDE SEQUENCE</scope>
    <source>
        <strain evidence="1">AVDCRST_MAG49</strain>
    </source>
</reference>